<dbReference type="PANTHER" id="PTHR23209">
    <property type="entry name" value="A-KINASE ANCHOR PROTEIN 12"/>
    <property type="match status" value="1"/>
</dbReference>
<name>A0A8J6KA03_ELECQ</name>
<feature type="region of interest" description="Disordered" evidence="6">
    <location>
        <begin position="1722"/>
        <end position="1745"/>
    </location>
</feature>
<evidence type="ECO:0000313" key="8">
    <source>
        <dbReference type="EMBL" id="KAG9484115.1"/>
    </source>
</evidence>
<evidence type="ECO:0000256" key="5">
    <source>
        <dbReference type="ARBA" id="ARBA00023288"/>
    </source>
</evidence>
<feature type="compositionally biased region" description="Basic and acidic residues" evidence="6">
    <location>
        <begin position="338"/>
        <end position="361"/>
    </location>
</feature>
<accession>A0A8J6KA03</accession>
<dbReference type="GO" id="GO:0051018">
    <property type="term" value="F:protein kinase A binding"/>
    <property type="evidence" value="ECO:0007669"/>
    <property type="project" value="InterPro"/>
</dbReference>
<feature type="compositionally biased region" description="Basic and acidic residues" evidence="6">
    <location>
        <begin position="236"/>
        <end position="251"/>
    </location>
</feature>
<comment type="subcellular location">
    <subcellularLocation>
        <location evidence="1">Membrane</location>
        <topology evidence="1">Lipid-anchor</topology>
    </subcellularLocation>
</comment>
<dbReference type="GO" id="GO:0010739">
    <property type="term" value="P:positive regulation of protein kinase A signaling"/>
    <property type="evidence" value="ECO:0007669"/>
    <property type="project" value="InterPro"/>
</dbReference>
<organism evidence="8 9">
    <name type="scientific">Eleutherodactylus coqui</name>
    <name type="common">Puerto Rican coqui</name>
    <dbReference type="NCBI Taxonomy" id="57060"/>
    <lineage>
        <taxon>Eukaryota</taxon>
        <taxon>Metazoa</taxon>
        <taxon>Chordata</taxon>
        <taxon>Craniata</taxon>
        <taxon>Vertebrata</taxon>
        <taxon>Euteleostomi</taxon>
        <taxon>Amphibia</taxon>
        <taxon>Batrachia</taxon>
        <taxon>Anura</taxon>
        <taxon>Neobatrachia</taxon>
        <taxon>Hyloidea</taxon>
        <taxon>Eleutherodactylidae</taxon>
        <taxon>Eleutherodactylinae</taxon>
        <taxon>Eleutherodactylus</taxon>
        <taxon>Eleutherodactylus</taxon>
    </lineage>
</organism>
<feature type="region of interest" description="Disordered" evidence="6">
    <location>
        <begin position="978"/>
        <end position="1002"/>
    </location>
</feature>
<dbReference type="InterPro" id="IPR028540">
    <property type="entry name" value="AKAP12"/>
</dbReference>
<dbReference type="GO" id="GO:0090036">
    <property type="term" value="P:regulation of protein kinase C signaling"/>
    <property type="evidence" value="ECO:0007669"/>
    <property type="project" value="InterPro"/>
</dbReference>
<feature type="domain" description="A kinase-anchoring proteins AKAP-5 and AKAP-12 calmodulin (CaM)-binding" evidence="7">
    <location>
        <begin position="737"/>
        <end position="757"/>
    </location>
</feature>
<gene>
    <name evidence="8" type="ORF">GDO78_009822</name>
</gene>
<dbReference type="GO" id="GO:0005737">
    <property type="term" value="C:cytoplasm"/>
    <property type="evidence" value="ECO:0007669"/>
    <property type="project" value="TreeGrafter"/>
</dbReference>
<feature type="compositionally biased region" description="Low complexity" evidence="6">
    <location>
        <begin position="494"/>
        <end position="504"/>
    </location>
</feature>
<dbReference type="GO" id="GO:0016020">
    <property type="term" value="C:membrane"/>
    <property type="evidence" value="ECO:0007669"/>
    <property type="project" value="UniProtKB-SubCell"/>
</dbReference>
<evidence type="ECO:0000256" key="4">
    <source>
        <dbReference type="ARBA" id="ARBA00023136"/>
    </source>
</evidence>
<feature type="compositionally biased region" description="Low complexity" evidence="6">
    <location>
        <begin position="979"/>
        <end position="989"/>
    </location>
</feature>
<feature type="compositionally biased region" description="Basic and acidic residues" evidence="6">
    <location>
        <begin position="513"/>
        <end position="522"/>
    </location>
</feature>
<evidence type="ECO:0000256" key="3">
    <source>
        <dbReference type="ARBA" id="ARBA00022860"/>
    </source>
</evidence>
<feature type="compositionally biased region" description="Low complexity" evidence="6">
    <location>
        <begin position="618"/>
        <end position="629"/>
    </location>
</feature>
<keyword evidence="9" id="KW-1185">Reference proteome</keyword>
<feature type="region of interest" description="Disordered" evidence="6">
    <location>
        <begin position="480"/>
        <end position="844"/>
    </location>
</feature>
<feature type="compositionally biased region" description="Basic and acidic residues" evidence="6">
    <location>
        <begin position="106"/>
        <end position="116"/>
    </location>
</feature>
<feature type="compositionally biased region" description="Polar residues" evidence="6">
    <location>
        <begin position="1477"/>
        <end position="1487"/>
    </location>
</feature>
<keyword evidence="5" id="KW-0449">Lipoprotein</keyword>
<feature type="compositionally biased region" description="Basic and acidic residues" evidence="6">
    <location>
        <begin position="1392"/>
        <end position="1410"/>
    </location>
</feature>
<feature type="compositionally biased region" description="Basic and acidic residues" evidence="6">
    <location>
        <begin position="287"/>
        <end position="318"/>
    </location>
</feature>
<dbReference type="GO" id="GO:0007165">
    <property type="term" value="P:signal transduction"/>
    <property type="evidence" value="ECO:0007669"/>
    <property type="project" value="TreeGrafter"/>
</dbReference>
<keyword evidence="3" id="KW-0112">Calmodulin-binding</keyword>
<feature type="region of interest" description="Disordered" evidence="6">
    <location>
        <begin position="81"/>
        <end position="148"/>
    </location>
</feature>
<evidence type="ECO:0000256" key="1">
    <source>
        <dbReference type="ARBA" id="ARBA00004635"/>
    </source>
</evidence>
<dbReference type="InterPro" id="IPR001573">
    <property type="entry name" value="AKAP_WSK"/>
</dbReference>
<feature type="compositionally biased region" description="Polar residues" evidence="6">
    <location>
        <begin position="2169"/>
        <end position="2188"/>
    </location>
</feature>
<dbReference type="Proteomes" id="UP000770717">
    <property type="component" value="Unassembled WGS sequence"/>
</dbReference>
<feature type="region of interest" description="Disordered" evidence="6">
    <location>
        <begin position="181"/>
        <end position="391"/>
    </location>
</feature>
<feature type="compositionally biased region" description="Polar residues" evidence="6">
    <location>
        <begin position="764"/>
        <end position="776"/>
    </location>
</feature>
<protein>
    <recommendedName>
        <fullName evidence="7">A kinase-anchoring proteins AKAP-5 and AKAP-12 calmodulin (CaM)-binding domain-containing protein</fullName>
    </recommendedName>
</protein>
<dbReference type="PANTHER" id="PTHR23209:SF4">
    <property type="entry name" value="A-KINASE ANCHOR PROTEIN 12"/>
    <property type="match status" value="1"/>
</dbReference>
<feature type="compositionally biased region" description="Low complexity" evidence="6">
    <location>
        <begin position="709"/>
        <end position="725"/>
    </location>
</feature>
<evidence type="ECO:0000256" key="6">
    <source>
        <dbReference type="SAM" id="MobiDB-lite"/>
    </source>
</evidence>
<dbReference type="OrthoDB" id="8931760at2759"/>
<evidence type="ECO:0000259" key="7">
    <source>
        <dbReference type="PROSITE" id="PS51893"/>
    </source>
</evidence>
<feature type="compositionally biased region" description="Low complexity" evidence="6">
    <location>
        <begin position="540"/>
        <end position="557"/>
    </location>
</feature>
<sequence length="2188" mass="237061">MGAGTSTEQVADKPNEEQVEQCVDLGQEEQDGQEVEVNTAGDAKLLHTNGKIAIINGAAAEGGMEAVNGCGMEEILLVKEVEQQEPSSVTLDEEPVGNMGVAHNDTTTKETPKEDGQVQTPEATDTTPDSEEKAEPSDEANENQNNEVGFKKVFKFVGFKFTVKKDKNEKSEPVQLLTVKKDEVEVNGTDNHEEHSNTADDTQTEIPQETKDAELPAESPEKPVQAAEAPVETPEEIQKKVEECDVDKDQKSPVSPTNPVAIETSSPFRRFFTQGWAGLRKKTSFKKSREEDPQEVEKHIKIEEQEKAEVPETVKEESITEAQPSEDHSLPQELSKSPSEDSKESEKNHQTVAEEKPKQEETSPDNEAEVKLEEVVKVDEVAPVAENTECAPEIVASAPEATILPEIKAKADTLENKVETQITDGITAISSPAAETISEDLQGTSESGAVDNDQPQLAASTECGELEISQEAITTEAELLSSQEKAKMQGSPLKKLFSSSGLRKLSGKKSKSKKDDDGKVEVMTEAVSSVSPEAPETDGGESSPSSPEESAETSPTEKTLEDVQQAEEADGEGATSDGERRKDGVTPWASFKKLVTPKRRPKRPSESDKEDEVEKTKTSTMSSTDSGGTVEHQEEPKETNEEQKLEKSTDESKKKVDSSVSWEALICVGSSKKRARKTSDSDEEEGIKSPDEAKKTEEVVATKETESDSPITSSQEQQIQESTSPDQAGSPTEADGVSTWQSFKRLVTPRRKSRTRVEEKTDETTTVASAEQSTSEGEAGKEETWVSFKKLIPGRKKKKSDGKQEHASESGQPLTEATEDDSDEPAVVPLSEFDAAEQEKLDAQKSLKESLPTVLVEQEGSLEKSTEELIHAVTITVIEGERAITSLEERSPSWISAKVSETIEHAKETEESTKRIKTEITVEETMVLNTVSQVIAEMPNTVNEMELTSEALTALEEAIENSCAEETTEMISAVSQLGESVSTEEVTPVPEEDASAKTLEDQKKHTENILHEAAEKAKLTIDTLQLQTSQDVTNFTPSVIQASVKAKEIVCESAPLCAEEQTNLTPDALEDQDDKSTIVRAEETVQQICISVIEKTKENAITSETLQDNVNAPVINEYKTVNICTSASVSKEEPSDQPTILLSTEKSDGNISISSENQVVKATPTSNETKEITPLKMEEKCVDTSDSVITEHVIQESSTTLEAVCAKDGLFSAEDVKKNEDMTGLTEIKESVCALAEVQDDKAVLALGAFQVADNVPALNELQTKECGFLSAEVVSVSSELQPKEVAPPSSEEQPKEVAPPSSELQPKEPKEVAPASSDEQPKEVAPASRDEQPKAVAPASSDEQPKEVAPLSSDEQAKEVAPASSDEQPKEVAPASSDEQLRDVAPAPSDEQPKHGEPAPSDEQPKHGEPAPSDEQLKDVAPASSDEQPKEVEPASSDEQLKDVAPTPSDEQPKHGEPAPSDEHPKDVAPVPSEGETISTLGTSSDLQLEKIASVLNEVKPEECVCLSNEFQAEGVLGASNELQFKVGSVSSEVKNEEIPLSEAQKTEVIPVNMDTEDKSGILASTEMESEELKVEECLEVPVKEQAEENVTLSDYVKAERGIALLAEVQGVESVPVLVEVGSNILAEVKTEEITLLLAEVDTEKSVAVLADLQFEEQAPESAKVQSEENAPISSEVQAEDNVTVDESANLPVDVQAEENLCMSDELKTEETSSALPEVQAEDNFSVSPSVPTEEVGNRIEESSRKVEIQAEESVEVANEVKSTEVTPVVDKEIVQTNECLSVLDDTQTEISAHAATEVQTEQIAPVTVEQMGDVQSKVSNVEADKVAFSVEMQVDGKASEEHIEVATVNDVHTEENVLKVVENVQESEKDLSFTEHKESGSDNQIQKLTIEEAVAETHVSKQETIALQIENVCTISNIEFKDTLPSTAQEEAKEPEIECKEDKITSSQGKTEEKEEGEVVTENIPELESLEEIKASEPVTPAAEEEQVLVETVKTIEMSKDSIESSEVSKDNEVLSKGLQVVVKSVSQKAAAIVDAAIEAATNSFVVVATSQGATVEETTVSAKVKVTEETNAQKIRIDSCSTTSVQNIIETTVESVVNSIHVKESISVQGPNLQIDSQVQKTLHKPMEPCPQLKESEQKMTEEVKKIGKEIELSVPEPIQCKNEHQVSTQASEVNAQEKTPTVKS</sequence>
<feature type="domain" description="A kinase-anchoring proteins AKAP-5 and AKAP-12 calmodulin (CaM)-binding" evidence="7">
    <location>
        <begin position="585"/>
        <end position="605"/>
    </location>
</feature>
<feature type="compositionally biased region" description="Basic and acidic residues" evidence="6">
    <location>
        <begin position="1452"/>
        <end position="1468"/>
    </location>
</feature>
<feature type="compositionally biased region" description="Polar residues" evidence="6">
    <location>
        <begin position="440"/>
        <end position="459"/>
    </location>
</feature>
<feature type="compositionally biased region" description="Polar residues" evidence="6">
    <location>
        <begin position="117"/>
        <end position="127"/>
    </location>
</feature>
<keyword evidence="2" id="KW-0597">Phosphoprotein</keyword>
<dbReference type="EMBL" id="WNTK01000005">
    <property type="protein sequence ID" value="KAG9484115.1"/>
    <property type="molecule type" value="Genomic_DNA"/>
</dbReference>
<feature type="region of interest" description="Disordered" evidence="6">
    <location>
        <begin position="2163"/>
        <end position="2188"/>
    </location>
</feature>
<feature type="domain" description="A kinase-anchoring proteins AKAP-5 and AKAP-12 calmodulin (CaM)-binding" evidence="7">
    <location>
        <begin position="782"/>
        <end position="802"/>
    </location>
</feature>
<dbReference type="GO" id="GO:0005516">
    <property type="term" value="F:calmodulin binding"/>
    <property type="evidence" value="ECO:0007669"/>
    <property type="project" value="UniProtKB-KW"/>
</dbReference>
<comment type="caution">
    <text evidence="8">The sequence shown here is derived from an EMBL/GenBank/DDBJ whole genome shotgun (WGS) entry which is preliminary data.</text>
</comment>
<keyword evidence="4" id="KW-0472">Membrane</keyword>
<feature type="region of interest" description="Disordered" evidence="6">
    <location>
        <begin position="440"/>
        <end position="462"/>
    </location>
</feature>
<proteinExistence type="predicted"/>
<feature type="compositionally biased region" description="Basic and acidic residues" evidence="6">
    <location>
        <begin position="686"/>
        <end position="706"/>
    </location>
</feature>
<dbReference type="Pfam" id="PF03832">
    <property type="entry name" value="WSK"/>
    <property type="match status" value="3"/>
</dbReference>
<feature type="compositionally biased region" description="Basic and acidic residues" evidence="6">
    <location>
        <begin position="181"/>
        <end position="198"/>
    </location>
</feature>
<evidence type="ECO:0000313" key="9">
    <source>
        <dbReference type="Proteomes" id="UP000770717"/>
    </source>
</evidence>
<reference evidence="8" key="1">
    <citation type="thesis" date="2020" institute="ProQuest LLC" country="789 East Eisenhower Parkway, Ann Arbor, MI, USA">
        <title>Comparative Genomics and Chromosome Evolution.</title>
        <authorList>
            <person name="Mudd A.B."/>
        </authorList>
    </citation>
    <scope>NUCLEOTIDE SEQUENCE</scope>
    <source>
        <strain evidence="8">HN-11 Male</strain>
        <tissue evidence="8">Kidney and liver</tissue>
    </source>
</reference>
<feature type="region of interest" description="Disordered" evidence="6">
    <location>
        <begin position="1280"/>
        <end position="1487"/>
    </location>
</feature>
<dbReference type="PROSITE" id="PS51893">
    <property type="entry name" value="AKAP_CAM_BD"/>
    <property type="match status" value="3"/>
</dbReference>
<feature type="compositionally biased region" description="Basic and acidic residues" evidence="6">
    <location>
        <begin position="603"/>
        <end position="617"/>
    </location>
</feature>
<feature type="compositionally biased region" description="Basic and acidic residues" evidence="6">
    <location>
        <begin position="368"/>
        <end position="380"/>
    </location>
</feature>
<evidence type="ECO:0000256" key="2">
    <source>
        <dbReference type="ARBA" id="ARBA00022553"/>
    </source>
</evidence>
<feature type="compositionally biased region" description="Basic and acidic residues" evidence="6">
    <location>
        <begin position="631"/>
        <end position="657"/>
    </location>
</feature>
<feature type="compositionally biased region" description="Polar residues" evidence="6">
    <location>
        <begin position="252"/>
        <end position="267"/>
    </location>
</feature>